<dbReference type="Pfam" id="PF01169">
    <property type="entry name" value="GDT1"/>
    <property type="match status" value="2"/>
</dbReference>
<accession>A0A174A6L5</accession>
<dbReference type="RefSeq" id="WP_036374368.1">
    <property type="nucleotide sequence ID" value="NZ_CABIWZ010000009.1"/>
</dbReference>
<evidence type="ECO:0000256" key="3">
    <source>
        <dbReference type="ARBA" id="ARBA00022692"/>
    </source>
</evidence>
<name>A0A174A6L5_9FIRM</name>
<evidence type="ECO:0000256" key="5">
    <source>
        <dbReference type="ARBA" id="ARBA00023136"/>
    </source>
</evidence>
<keyword evidence="8" id="KW-1185">Reference proteome</keyword>
<dbReference type="GO" id="GO:0016020">
    <property type="term" value="C:membrane"/>
    <property type="evidence" value="ECO:0007669"/>
    <property type="project" value="UniProtKB-SubCell"/>
</dbReference>
<keyword evidence="3 6" id="KW-0812">Transmembrane</keyword>
<keyword evidence="5 6" id="KW-0472">Membrane</keyword>
<dbReference type="PANTHER" id="PTHR12608:SF1">
    <property type="entry name" value="TRANSMEMBRANE PROTEIN 165"/>
    <property type="match status" value="1"/>
</dbReference>
<dbReference type="EMBL" id="CYYU01000009">
    <property type="protein sequence ID" value="CUN84164.1"/>
    <property type="molecule type" value="Genomic_DNA"/>
</dbReference>
<evidence type="ECO:0000313" key="8">
    <source>
        <dbReference type="Proteomes" id="UP000095546"/>
    </source>
</evidence>
<evidence type="ECO:0000313" key="7">
    <source>
        <dbReference type="EMBL" id="CUN84164.1"/>
    </source>
</evidence>
<feature type="transmembrane region" description="Helical" evidence="6">
    <location>
        <begin position="61"/>
        <end position="81"/>
    </location>
</feature>
<evidence type="ECO:0000256" key="2">
    <source>
        <dbReference type="ARBA" id="ARBA00009190"/>
    </source>
</evidence>
<dbReference type="Proteomes" id="UP000095546">
    <property type="component" value="Unassembled WGS sequence"/>
</dbReference>
<organism evidence="7 8">
    <name type="scientific">Mitsuokella jalaludinii</name>
    <dbReference type="NCBI Taxonomy" id="187979"/>
    <lineage>
        <taxon>Bacteria</taxon>
        <taxon>Bacillati</taxon>
        <taxon>Bacillota</taxon>
        <taxon>Negativicutes</taxon>
        <taxon>Selenomonadales</taxon>
        <taxon>Selenomonadaceae</taxon>
        <taxon>Mitsuokella</taxon>
    </lineage>
</organism>
<keyword evidence="4 6" id="KW-1133">Transmembrane helix</keyword>
<dbReference type="eggNOG" id="COG2119">
    <property type="taxonomic scope" value="Bacteria"/>
</dbReference>
<proteinExistence type="inferred from homology"/>
<evidence type="ECO:0000256" key="1">
    <source>
        <dbReference type="ARBA" id="ARBA00004141"/>
    </source>
</evidence>
<feature type="transmembrane region" description="Helical" evidence="6">
    <location>
        <begin position="167"/>
        <end position="186"/>
    </location>
</feature>
<reference evidence="7 8" key="1">
    <citation type="submission" date="2015-09" db="EMBL/GenBank/DDBJ databases">
        <authorList>
            <consortium name="Pathogen Informatics"/>
        </authorList>
    </citation>
    <scope>NUCLEOTIDE SEQUENCE [LARGE SCALE GENOMIC DNA]</scope>
    <source>
        <strain evidence="7 8">2789STDY5608828</strain>
    </source>
</reference>
<dbReference type="OrthoDB" id="9801356at2"/>
<feature type="transmembrane region" description="Helical" evidence="6">
    <location>
        <begin position="131"/>
        <end position="155"/>
    </location>
</feature>
<dbReference type="GO" id="GO:0046873">
    <property type="term" value="F:metal ion transmembrane transporter activity"/>
    <property type="evidence" value="ECO:0007669"/>
    <property type="project" value="InterPro"/>
</dbReference>
<comment type="similarity">
    <text evidence="2 6">Belongs to the GDT1 family.</text>
</comment>
<evidence type="ECO:0000256" key="6">
    <source>
        <dbReference type="RuleBase" id="RU365102"/>
    </source>
</evidence>
<feature type="transmembrane region" description="Helical" evidence="6">
    <location>
        <begin position="33"/>
        <end position="54"/>
    </location>
</feature>
<comment type="subcellular location">
    <subcellularLocation>
        <location evidence="1 6">Membrane</location>
        <topology evidence="1 6">Multi-pass membrane protein</topology>
    </subcellularLocation>
</comment>
<comment type="caution">
    <text evidence="6">Lacks conserved residue(s) required for the propagation of feature annotation.</text>
</comment>
<sequence length="191" mass="20566">MEALLASFLVVFLAELGDKTQLIVMAFTAKYRWQSVFAGMTIGIFLVHSLAVAVGSLAGQLIPVHLMTVIASCLFIGFGVWTLRGDDEEEEEAATSRFGPLLTVAMTFIVGEMGDKTQFAAMTMAAQYDSWPMVLLGAVVGMVLADSLGILAGAFLHRKLPARKMRYLSAGIFLFFGVLGLLQSAFQGVFA</sequence>
<dbReference type="InterPro" id="IPR001727">
    <property type="entry name" value="GDT1-like"/>
</dbReference>
<dbReference type="PANTHER" id="PTHR12608">
    <property type="entry name" value="TRANSMEMBRANE PROTEIN HTP-1 RELATED"/>
    <property type="match status" value="1"/>
</dbReference>
<dbReference type="AlphaFoldDB" id="A0A174A6L5"/>
<dbReference type="GeneID" id="83710007"/>
<protein>
    <recommendedName>
        <fullName evidence="6">GDT1 family protein</fullName>
    </recommendedName>
</protein>
<gene>
    <name evidence="7" type="ORF">ERS852385_01499</name>
</gene>
<evidence type="ECO:0000256" key="4">
    <source>
        <dbReference type="ARBA" id="ARBA00022989"/>
    </source>
</evidence>